<dbReference type="Proteomes" id="UP000049127">
    <property type="component" value="Unassembled WGS sequence"/>
</dbReference>
<dbReference type="AlphaFoldDB" id="A0A0C7GF94"/>
<proteinExistence type="inferred from homology"/>
<keyword evidence="4 12" id="KW-0285">Flavoprotein</keyword>
<feature type="binding site" evidence="14">
    <location>
        <begin position="224"/>
        <end position="225"/>
    </location>
    <ligand>
        <name>FMN</name>
        <dbReference type="ChEBI" id="CHEBI:58210"/>
    </ligand>
</feature>
<sequence length="322" mass="36054">MKIGNVTLDNKVFLSPMAGVTDLPFRLICKEQDCGMLYTEMINAKALCYDDKNTKKMLKIEKEEHPVAVQIFGSDPEFMGGAAEILNEYPNEILDINMGCPAPKVIKNGDGSALMKNPKLAEEVLKTVVIKSKKPVTLKIRKGWDDNSVNAVEIAKIAEASGISALAIHGRTREQYYSGTADWDIIAEIKKNIEIPVIGNGDVFEVEDAINMINKTNCDAIMIGRGAQGNPWIFKRINHYMKTGEILPGPTCEEKINTALKHLKLAVEEHGEYVAVREMRKHIAWYLKGLRGSARLRDEINKIESYEEVVNKLSYYLDHSLT</sequence>
<evidence type="ECO:0000256" key="10">
    <source>
        <dbReference type="ARBA" id="ARBA00048205"/>
    </source>
</evidence>
<protein>
    <recommendedName>
        <fullName evidence="12">tRNA-dihydrouridine synthase</fullName>
        <ecNumber evidence="12">1.3.1.-</ecNumber>
    </recommendedName>
</protein>
<evidence type="ECO:0000256" key="7">
    <source>
        <dbReference type="ARBA" id="ARBA00022857"/>
    </source>
</evidence>
<comment type="cofactor">
    <cofactor evidence="1 12 14">
        <name>FMN</name>
        <dbReference type="ChEBI" id="CHEBI:58210"/>
    </cofactor>
</comment>
<comment type="catalytic activity">
    <reaction evidence="10">
        <text>a 5,6-dihydrouridine in tRNA + NADP(+) = a uridine in tRNA + NADPH + H(+)</text>
        <dbReference type="Rhea" id="RHEA:23624"/>
        <dbReference type="Rhea" id="RHEA-COMP:13339"/>
        <dbReference type="Rhea" id="RHEA-COMP:13887"/>
        <dbReference type="ChEBI" id="CHEBI:15378"/>
        <dbReference type="ChEBI" id="CHEBI:57783"/>
        <dbReference type="ChEBI" id="CHEBI:58349"/>
        <dbReference type="ChEBI" id="CHEBI:65315"/>
        <dbReference type="ChEBI" id="CHEBI:74443"/>
    </reaction>
</comment>
<dbReference type="InterPro" id="IPR004652">
    <property type="entry name" value="DusB-like"/>
</dbReference>
<dbReference type="InterPro" id="IPR001269">
    <property type="entry name" value="DUS_fam"/>
</dbReference>
<evidence type="ECO:0000256" key="2">
    <source>
        <dbReference type="ARBA" id="ARBA00002790"/>
    </source>
</evidence>
<dbReference type="InterPro" id="IPR013785">
    <property type="entry name" value="Aldolase_TIM"/>
</dbReference>
<comment type="similarity">
    <text evidence="12">Belongs to the dus family.</text>
</comment>
<comment type="function">
    <text evidence="2 12">Catalyzes the synthesis of 5,6-dihydrouridine (D), a modified base found in the D-loop of most tRNAs, via the reduction of the C5-C6 double bond in target uridines.</text>
</comment>
<evidence type="ECO:0000256" key="3">
    <source>
        <dbReference type="ARBA" id="ARBA00022555"/>
    </source>
</evidence>
<keyword evidence="9 12" id="KW-0560">Oxidoreductase</keyword>
<dbReference type="GO" id="GO:0017150">
    <property type="term" value="F:tRNA dihydrouridine synthase activity"/>
    <property type="evidence" value="ECO:0007669"/>
    <property type="project" value="InterPro"/>
</dbReference>
<dbReference type="EMBL" id="CEKZ01000025">
    <property type="protein sequence ID" value="CEQ05323.1"/>
    <property type="molecule type" value="Genomic_DNA"/>
</dbReference>
<feature type="binding site" evidence="14">
    <location>
        <position position="169"/>
    </location>
    <ligand>
        <name>FMN</name>
        <dbReference type="ChEBI" id="CHEBI:58210"/>
    </ligand>
</feature>
<evidence type="ECO:0000256" key="11">
    <source>
        <dbReference type="ARBA" id="ARBA00048802"/>
    </source>
</evidence>
<dbReference type="Pfam" id="PF01207">
    <property type="entry name" value="Dus"/>
    <property type="match status" value="1"/>
</dbReference>
<evidence type="ECO:0000256" key="12">
    <source>
        <dbReference type="PIRNR" id="PIRNR006621"/>
    </source>
</evidence>
<feature type="binding site" evidence="14">
    <location>
        <position position="139"/>
    </location>
    <ligand>
        <name>FMN</name>
        <dbReference type="ChEBI" id="CHEBI:58210"/>
    </ligand>
</feature>
<evidence type="ECO:0000256" key="6">
    <source>
        <dbReference type="ARBA" id="ARBA00022694"/>
    </source>
</evidence>
<dbReference type="RefSeq" id="WP_055343154.1">
    <property type="nucleotide sequence ID" value="NZ_CDNI01000025.1"/>
</dbReference>
<accession>A0A0C7GF94</accession>
<keyword evidence="14" id="KW-0547">Nucleotide-binding</keyword>
<dbReference type="PROSITE" id="PS01136">
    <property type="entry name" value="UPF0034"/>
    <property type="match status" value="1"/>
</dbReference>
<evidence type="ECO:0000256" key="1">
    <source>
        <dbReference type="ARBA" id="ARBA00001917"/>
    </source>
</evidence>
<evidence type="ECO:0000256" key="4">
    <source>
        <dbReference type="ARBA" id="ARBA00022630"/>
    </source>
</evidence>
<evidence type="ECO:0000259" key="15">
    <source>
        <dbReference type="Pfam" id="PF01207"/>
    </source>
</evidence>
<keyword evidence="3" id="KW-0820">tRNA-binding</keyword>
<evidence type="ECO:0000256" key="13">
    <source>
        <dbReference type="PIRSR" id="PIRSR006621-1"/>
    </source>
</evidence>
<dbReference type="InterPro" id="IPR018517">
    <property type="entry name" value="tRNA_hU_synthase_CS"/>
</dbReference>
<evidence type="ECO:0000256" key="9">
    <source>
        <dbReference type="ARBA" id="ARBA00023002"/>
    </source>
</evidence>
<keyword evidence="8" id="KW-0694">RNA-binding</keyword>
<dbReference type="InterPro" id="IPR035587">
    <property type="entry name" value="DUS-like_FMN-bd"/>
</dbReference>
<keyword evidence="6 12" id="KW-0819">tRNA processing</keyword>
<dbReference type="GO" id="GO:0050660">
    <property type="term" value="F:flavin adenine dinucleotide binding"/>
    <property type="evidence" value="ECO:0007669"/>
    <property type="project" value="InterPro"/>
</dbReference>
<feature type="domain" description="DUS-like FMN-binding" evidence="15">
    <location>
        <begin position="14"/>
        <end position="313"/>
    </location>
</feature>
<dbReference type="OrthoDB" id="9764501at2"/>
<keyword evidence="7" id="KW-0521">NADP</keyword>
<dbReference type="Gene3D" id="1.10.1200.80">
    <property type="entry name" value="Putative flavin oxidoreducatase, domain 2"/>
    <property type="match status" value="1"/>
</dbReference>
<keyword evidence="5 12" id="KW-0288">FMN</keyword>
<gene>
    <name evidence="16" type="primary">dusB</name>
    <name evidence="16" type="ORF">R28058_30401</name>
</gene>
<feature type="binding site" evidence="14">
    <location>
        <position position="70"/>
    </location>
    <ligand>
        <name>FMN</name>
        <dbReference type="ChEBI" id="CHEBI:58210"/>
    </ligand>
</feature>
<dbReference type="Gene3D" id="3.20.20.70">
    <property type="entry name" value="Aldolase class I"/>
    <property type="match status" value="1"/>
</dbReference>
<dbReference type="EC" id="1.3.1.-" evidence="12"/>
<comment type="catalytic activity">
    <reaction evidence="11">
        <text>a 5,6-dihydrouridine in tRNA + NAD(+) = a uridine in tRNA + NADH + H(+)</text>
        <dbReference type="Rhea" id="RHEA:54452"/>
        <dbReference type="Rhea" id="RHEA-COMP:13339"/>
        <dbReference type="Rhea" id="RHEA-COMP:13887"/>
        <dbReference type="ChEBI" id="CHEBI:15378"/>
        <dbReference type="ChEBI" id="CHEBI:57540"/>
        <dbReference type="ChEBI" id="CHEBI:57945"/>
        <dbReference type="ChEBI" id="CHEBI:65315"/>
        <dbReference type="ChEBI" id="CHEBI:74443"/>
    </reaction>
</comment>
<name>A0A0C7GF94_PARSO</name>
<dbReference type="PIRSF" id="PIRSF006621">
    <property type="entry name" value="Dus"/>
    <property type="match status" value="1"/>
</dbReference>
<evidence type="ECO:0000256" key="8">
    <source>
        <dbReference type="ARBA" id="ARBA00022884"/>
    </source>
</evidence>
<dbReference type="SUPFAM" id="SSF51395">
    <property type="entry name" value="FMN-linked oxidoreductases"/>
    <property type="match status" value="1"/>
</dbReference>
<feature type="binding site" evidence="14">
    <location>
        <begin position="16"/>
        <end position="18"/>
    </location>
    <ligand>
        <name>FMN</name>
        <dbReference type="ChEBI" id="CHEBI:58210"/>
    </ligand>
</feature>
<dbReference type="GO" id="GO:0000049">
    <property type="term" value="F:tRNA binding"/>
    <property type="evidence" value="ECO:0007669"/>
    <property type="project" value="UniProtKB-KW"/>
</dbReference>
<evidence type="ECO:0000313" key="16">
    <source>
        <dbReference type="EMBL" id="CEQ05323.1"/>
    </source>
</evidence>
<reference evidence="16 17" key="1">
    <citation type="submission" date="2015-01" db="EMBL/GenBank/DDBJ databases">
        <authorList>
            <person name="Aslett A.Martin."/>
            <person name="De Silva Nishadi"/>
        </authorList>
    </citation>
    <scope>NUCLEOTIDE SEQUENCE [LARGE SCALE GENOMIC DNA]</scope>
    <source>
        <strain evidence="16 17">R28058</strain>
    </source>
</reference>
<dbReference type="NCBIfam" id="TIGR00737">
    <property type="entry name" value="nifR3_yhdG"/>
    <property type="match status" value="1"/>
</dbReference>
<dbReference type="CDD" id="cd02801">
    <property type="entry name" value="DUS_like_FMN"/>
    <property type="match status" value="1"/>
</dbReference>
<evidence type="ECO:0000313" key="17">
    <source>
        <dbReference type="Proteomes" id="UP000049127"/>
    </source>
</evidence>
<organism evidence="16 17">
    <name type="scientific">Paraclostridium sordellii</name>
    <name type="common">Clostridium sordellii</name>
    <dbReference type="NCBI Taxonomy" id="1505"/>
    <lineage>
        <taxon>Bacteria</taxon>
        <taxon>Bacillati</taxon>
        <taxon>Bacillota</taxon>
        <taxon>Clostridia</taxon>
        <taxon>Peptostreptococcales</taxon>
        <taxon>Peptostreptococcaceae</taxon>
        <taxon>Paraclostridium</taxon>
    </lineage>
</organism>
<evidence type="ECO:0000256" key="5">
    <source>
        <dbReference type="ARBA" id="ARBA00022643"/>
    </source>
</evidence>
<dbReference type="InterPro" id="IPR024036">
    <property type="entry name" value="tRNA-dHydroUridine_Synthase_C"/>
</dbReference>
<dbReference type="PANTHER" id="PTHR45846:SF1">
    <property type="entry name" value="TRNA-DIHYDROURIDINE(47) SYNTHASE [NAD(P)(+)]-LIKE"/>
    <property type="match status" value="1"/>
</dbReference>
<feature type="active site" description="Proton donor" evidence="13">
    <location>
        <position position="100"/>
    </location>
</feature>
<dbReference type="PANTHER" id="PTHR45846">
    <property type="entry name" value="TRNA-DIHYDROURIDINE(47) SYNTHASE [NAD(P)(+)]-LIKE"/>
    <property type="match status" value="1"/>
</dbReference>
<evidence type="ECO:0000256" key="14">
    <source>
        <dbReference type="PIRSR" id="PIRSR006621-2"/>
    </source>
</evidence>